<dbReference type="Proteomes" id="UP001058460">
    <property type="component" value="Segment"/>
</dbReference>
<evidence type="ECO:0000313" key="1">
    <source>
        <dbReference type="EMBL" id="UVT31789.1"/>
    </source>
</evidence>
<reference evidence="1 2" key="1">
    <citation type="submission" date="2022-08" db="EMBL/GenBank/DDBJ databases">
        <authorList>
            <person name="Bombaywala R."/>
            <person name="DeGraw A.S."/>
            <person name="Deol M.S."/>
            <person name="Dollard K.E."/>
            <person name="Jebaraj J."/>
            <person name="Kayayan G.N."/>
            <person name="Miranda B.C."/>
            <person name="Momoh A.E."/>
            <person name="Morales E."/>
            <person name="Nunes A.C."/>
            <person name="Oropallo A.M."/>
            <person name="Otterstedt S.C."/>
            <person name="Pridell A.T."/>
            <person name="Roberts J.I."/>
            <person name="Ruiz G.A."/>
            <person name="Sangasani D."/>
            <person name="Smith R.D."/>
            <person name="Tarar M."/>
            <person name="Singh V."/>
            <person name="Meng B."/>
            <person name="Jayachandran P."/>
            <person name="Warner M.H."/>
            <person name="Garlena R.A."/>
            <person name="Russell D.A."/>
            <person name="Jacobs-Sera D."/>
            <person name="Hatfull G.F."/>
        </authorList>
    </citation>
    <scope>NUCLEOTIDE SEQUENCE [LARGE SCALE GENOMIC DNA]</scope>
</reference>
<name>A0A9E7U4C9_9CAUD</name>
<gene>
    <name evidence="1" type="primary">98</name>
    <name evidence="1" type="ORF">SEA_PATOS_98</name>
</gene>
<sequence length="160" mass="18105">MKEMERMDASKIEIYTDIGGRVYVNPEGKGFPWMIVKEGEEPGSIRLTSRAIDADTKATLTRWEAVGKYDPLLPTQKSLVRFRDQVAEALGYDVEEGRYSLRKLLDRIRFLHDTSLKTTIDNPPTKSLGKTQEPSAIDLLKHIVATQAQIIADLTERISK</sequence>
<dbReference type="EMBL" id="OP172876">
    <property type="protein sequence ID" value="UVT31789.1"/>
    <property type="molecule type" value="Genomic_DNA"/>
</dbReference>
<evidence type="ECO:0000313" key="2">
    <source>
        <dbReference type="Proteomes" id="UP001058460"/>
    </source>
</evidence>
<accession>A0A9E7U4C9</accession>
<protein>
    <submittedName>
        <fullName evidence="1">Uncharacterized protein</fullName>
    </submittedName>
</protein>
<proteinExistence type="predicted"/>
<keyword evidence="2" id="KW-1185">Reference proteome</keyword>
<organism evidence="1 2">
    <name type="scientific">Gordonia phage Patos</name>
    <dbReference type="NCBI Taxonomy" id="2927262"/>
    <lineage>
        <taxon>Viruses</taxon>
        <taxon>Duplodnaviria</taxon>
        <taxon>Heunggongvirae</taxon>
        <taxon>Uroviricota</taxon>
        <taxon>Caudoviricetes</taxon>
        <taxon>Dovevirinae</taxon>
        <taxon>Lambovirus</taxon>
        <taxon>Lambovirus patos</taxon>
    </lineage>
</organism>